<organism evidence="1">
    <name type="scientific">Salix viminalis</name>
    <name type="common">Common osier</name>
    <name type="synonym">Basket willow</name>
    <dbReference type="NCBI Taxonomy" id="40686"/>
    <lineage>
        <taxon>Eukaryota</taxon>
        <taxon>Viridiplantae</taxon>
        <taxon>Streptophyta</taxon>
        <taxon>Embryophyta</taxon>
        <taxon>Tracheophyta</taxon>
        <taxon>Spermatophyta</taxon>
        <taxon>Magnoliopsida</taxon>
        <taxon>eudicotyledons</taxon>
        <taxon>Gunneridae</taxon>
        <taxon>Pentapetalae</taxon>
        <taxon>rosids</taxon>
        <taxon>fabids</taxon>
        <taxon>Malpighiales</taxon>
        <taxon>Salicaceae</taxon>
        <taxon>Saliceae</taxon>
        <taxon>Salix</taxon>
    </lineage>
</organism>
<accession>A0A6N2KI66</accession>
<name>A0A6N2KI66_SALVM</name>
<sequence>MGKEIRKKVKNLLWAKRPVQSIPVARNEKCFGELIFHLSVHIMHKNIRLSFFPVPCHHSGSINGSHSPWCLFIVPCRCINHDQVPLYLINFTRQTFQGKLAHGELWITDCCALRSLAYLHEIAGLIHLAVIWNMIGL</sequence>
<proteinExistence type="predicted"/>
<evidence type="ECO:0000313" key="1">
    <source>
        <dbReference type="EMBL" id="VFU24733.1"/>
    </source>
</evidence>
<protein>
    <submittedName>
        <fullName evidence="1">Uncharacterized protein</fullName>
    </submittedName>
</protein>
<gene>
    <name evidence="1" type="ORF">SVIM_LOCUS49339</name>
</gene>
<dbReference type="AlphaFoldDB" id="A0A6N2KI66"/>
<dbReference type="EMBL" id="CAADRP010000191">
    <property type="protein sequence ID" value="VFU24733.1"/>
    <property type="molecule type" value="Genomic_DNA"/>
</dbReference>
<reference evidence="1" key="1">
    <citation type="submission" date="2019-03" db="EMBL/GenBank/DDBJ databases">
        <authorList>
            <person name="Mank J."/>
            <person name="Almeida P."/>
        </authorList>
    </citation>
    <scope>NUCLEOTIDE SEQUENCE</scope>
    <source>
        <strain evidence="1">78183</strain>
    </source>
</reference>